<dbReference type="CDD" id="cd07937">
    <property type="entry name" value="DRE_TIM_PC_TC_5S"/>
    <property type="match status" value="1"/>
</dbReference>
<dbReference type="Pfam" id="PF02436">
    <property type="entry name" value="PYC_OADA"/>
    <property type="match status" value="1"/>
</dbReference>
<evidence type="ECO:0000313" key="4">
    <source>
        <dbReference type="EMBL" id="EAJ7424918.1"/>
    </source>
</evidence>
<dbReference type="InterPro" id="IPR000089">
    <property type="entry name" value="Biotin_lipoyl"/>
</dbReference>
<evidence type="ECO:0000256" key="1">
    <source>
        <dbReference type="ARBA" id="ARBA00023267"/>
    </source>
</evidence>
<organism evidence="4">
    <name type="scientific">Campylobacter jejuni</name>
    <dbReference type="NCBI Taxonomy" id="197"/>
    <lineage>
        <taxon>Bacteria</taxon>
        <taxon>Pseudomonadati</taxon>
        <taxon>Campylobacterota</taxon>
        <taxon>Epsilonproteobacteria</taxon>
        <taxon>Campylobacterales</taxon>
        <taxon>Campylobacteraceae</taxon>
        <taxon>Campylobacter</taxon>
    </lineage>
</organism>
<evidence type="ECO:0000259" key="3">
    <source>
        <dbReference type="PROSITE" id="PS50991"/>
    </source>
</evidence>
<feature type="domain" description="Pyruvate carboxyltransferase" evidence="3">
    <location>
        <begin position="6"/>
        <end position="277"/>
    </location>
</feature>
<dbReference type="InterPro" id="IPR001882">
    <property type="entry name" value="Biotin_BS"/>
</dbReference>
<dbReference type="GO" id="GO:0005737">
    <property type="term" value="C:cytoplasm"/>
    <property type="evidence" value="ECO:0007669"/>
    <property type="project" value="TreeGrafter"/>
</dbReference>
<dbReference type="Gene3D" id="3.20.20.70">
    <property type="entry name" value="Aldolase class I"/>
    <property type="match status" value="1"/>
</dbReference>
<sequence>MAKKFIDVMDTSFRDGFQSVYGARVLMDDFFPAVEAAKEAGITHFEFGGGARFQSLYFYLNEDAFTMMDRFRAIVGKDANLQTLARGVNTVTLDTGSSELIDLHAKLFAKHGTTTIRNFDALNDVNNLKFSGECIVKYGLKHEITITLMDLPSNCKGAHDMPFYEKILKEILTAEIPFHSICFKDASGTSNPNKIYETIKMARKILPQDMHIRLHTHETAGVSIACYLAALEAGVDGIDLAAAPVSGGTSQPDILTMMHALKGKDYDLGGLEEEKILKYEEVLKDCLKEYFLPPEATMVNPLIPFSPMPGGALTANTQMMRDNNILDKFPQVIHAMREVVEKGGFGTSVTPVSQFYFQQAFNNVMFGSWKKIAEGYGKMVLGYFGKTPVAPDANIIELASKQLNLEPTTELAINIADKDESKSIAYTKTLLEKEGIETSEENIFVAAACKEKGIAFLKGEAKVNIRKLASMPKPMSADENKFTVAVNGNKYHVEVSYGFDKDVNVKSVKKVEENKNIISSNSTSSVDAENEVLAGISGNVFKIYVNEGEEVKSGQAIMVLEAMKMEIEVNAPKDGIILELCIKIGDTVNEGEVLAIYKN</sequence>
<dbReference type="GO" id="GO:0004736">
    <property type="term" value="F:pyruvate carboxylase activity"/>
    <property type="evidence" value="ECO:0007669"/>
    <property type="project" value="TreeGrafter"/>
</dbReference>
<dbReference type="SUPFAM" id="SSF51569">
    <property type="entry name" value="Aldolase"/>
    <property type="match status" value="1"/>
</dbReference>
<proteinExistence type="predicted"/>
<dbReference type="InterPro" id="IPR011053">
    <property type="entry name" value="Single_hybrid_motif"/>
</dbReference>
<dbReference type="InterPro" id="IPR013785">
    <property type="entry name" value="Aldolase_TIM"/>
</dbReference>
<evidence type="ECO:0000313" key="5">
    <source>
        <dbReference type="EMBL" id="EAL4908024.1"/>
    </source>
</evidence>
<dbReference type="SUPFAM" id="SSF89000">
    <property type="entry name" value="post-HMGL domain-like"/>
    <property type="match status" value="1"/>
</dbReference>
<dbReference type="EMBL" id="AACAIM010000001">
    <property type="protein sequence ID" value="EAJ7424918.1"/>
    <property type="molecule type" value="Genomic_DNA"/>
</dbReference>
<dbReference type="AlphaFoldDB" id="A0A5T0CS62"/>
<evidence type="ECO:0000259" key="2">
    <source>
        <dbReference type="PROSITE" id="PS50968"/>
    </source>
</evidence>
<reference evidence="4" key="1">
    <citation type="submission" date="2018-05" db="EMBL/GenBank/DDBJ databases">
        <authorList>
            <consortium name="PulseNet: The National Subtyping Network for Foodborne Disease Surveillance"/>
            <person name="Tarr C.L."/>
            <person name="Trees E."/>
            <person name="Katz L.S."/>
            <person name="Carleton-Romer H.A."/>
            <person name="Stroika S."/>
            <person name="Kucerova Z."/>
            <person name="Roache K.F."/>
            <person name="Sabol A.L."/>
            <person name="Besser J."/>
            <person name="Gerner-Smidt P."/>
        </authorList>
    </citation>
    <scope>NUCLEOTIDE SEQUENCE</scope>
    <source>
        <strain evidence="4">2011D-9103</strain>
        <strain evidence="5">PNUSAC004944</strain>
    </source>
</reference>
<dbReference type="PROSITE" id="PS00188">
    <property type="entry name" value="BIOTIN"/>
    <property type="match status" value="1"/>
</dbReference>
<protein>
    <submittedName>
        <fullName evidence="4">Biotin attachment protein</fullName>
    </submittedName>
</protein>
<accession>A0A5T0CS62</accession>
<dbReference type="Gene3D" id="2.40.50.100">
    <property type="match status" value="1"/>
</dbReference>
<dbReference type="PANTHER" id="PTHR43778:SF2">
    <property type="entry name" value="PYRUVATE CARBOXYLASE, MITOCHONDRIAL"/>
    <property type="match status" value="1"/>
</dbReference>
<dbReference type="EMBL" id="AACORT010000005">
    <property type="protein sequence ID" value="EAL4908024.1"/>
    <property type="molecule type" value="Genomic_DNA"/>
</dbReference>
<dbReference type="InterPro" id="IPR003379">
    <property type="entry name" value="Carboxylase_cons_dom"/>
</dbReference>
<dbReference type="SUPFAM" id="SSF51230">
    <property type="entry name" value="Single hybrid motif"/>
    <property type="match status" value="1"/>
</dbReference>
<dbReference type="GO" id="GO:0006094">
    <property type="term" value="P:gluconeogenesis"/>
    <property type="evidence" value="ECO:0007669"/>
    <property type="project" value="TreeGrafter"/>
</dbReference>
<comment type="caution">
    <text evidence="4">The sequence shown here is derived from an EMBL/GenBank/DDBJ whole genome shotgun (WGS) entry which is preliminary data.</text>
</comment>
<dbReference type="InterPro" id="IPR055268">
    <property type="entry name" value="PCB-like"/>
</dbReference>
<dbReference type="CDD" id="cd06850">
    <property type="entry name" value="biotinyl_domain"/>
    <property type="match status" value="1"/>
</dbReference>
<dbReference type="Pfam" id="PF00682">
    <property type="entry name" value="HMGL-like"/>
    <property type="match status" value="1"/>
</dbReference>
<dbReference type="Pfam" id="PF00364">
    <property type="entry name" value="Biotin_lipoyl"/>
    <property type="match status" value="1"/>
</dbReference>
<dbReference type="PROSITE" id="PS50968">
    <property type="entry name" value="BIOTINYL_LIPOYL"/>
    <property type="match status" value="1"/>
</dbReference>
<dbReference type="InterPro" id="IPR000891">
    <property type="entry name" value="PYR_CT"/>
</dbReference>
<dbReference type="PANTHER" id="PTHR43778">
    <property type="entry name" value="PYRUVATE CARBOXYLASE"/>
    <property type="match status" value="1"/>
</dbReference>
<name>A0A5T0CS62_CAMJU</name>
<keyword evidence="1" id="KW-0092">Biotin</keyword>
<dbReference type="PROSITE" id="PS50991">
    <property type="entry name" value="PYR_CT"/>
    <property type="match status" value="1"/>
</dbReference>
<gene>
    <name evidence="4" type="ORF">A0W94_00530</name>
    <name evidence="5" type="ORF">DPN99_03225</name>
</gene>
<feature type="domain" description="Lipoyl-binding" evidence="2">
    <location>
        <begin position="523"/>
        <end position="598"/>
    </location>
</feature>